<keyword evidence="5 6" id="KW-0472">Membrane</keyword>
<comment type="subcellular location">
    <subcellularLocation>
        <location evidence="1">Membrane</location>
        <topology evidence="1">Multi-pass membrane protein</topology>
    </subcellularLocation>
</comment>
<reference evidence="8" key="1">
    <citation type="submission" date="2023-08" db="EMBL/GenBank/DDBJ databases">
        <title>WGS of Aeromonas isolates.</title>
        <authorList>
            <person name="Lee H."/>
        </authorList>
    </citation>
    <scope>NUCLEOTIDE SEQUENCE</scope>
    <source>
        <strain evidence="8">SL22</strain>
    </source>
</reference>
<feature type="transmembrane region" description="Helical" evidence="6">
    <location>
        <begin position="205"/>
        <end position="224"/>
    </location>
</feature>
<dbReference type="CDD" id="cd17320">
    <property type="entry name" value="MFS_MdfA_MDR_like"/>
    <property type="match status" value="1"/>
</dbReference>
<feature type="transmembrane region" description="Helical" evidence="6">
    <location>
        <begin position="244"/>
        <end position="262"/>
    </location>
</feature>
<evidence type="ECO:0000256" key="5">
    <source>
        <dbReference type="ARBA" id="ARBA00023136"/>
    </source>
</evidence>
<dbReference type="PANTHER" id="PTHR42718:SF9">
    <property type="entry name" value="MAJOR FACILITATOR SUPERFAMILY MULTIDRUG TRANSPORTER MFSC"/>
    <property type="match status" value="1"/>
</dbReference>
<dbReference type="EMBL" id="JAOPLV010000005">
    <property type="protein sequence ID" value="MDM5140619.1"/>
    <property type="molecule type" value="Genomic_DNA"/>
</dbReference>
<dbReference type="GO" id="GO:0022857">
    <property type="term" value="F:transmembrane transporter activity"/>
    <property type="evidence" value="ECO:0007669"/>
    <property type="project" value="InterPro"/>
</dbReference>
<comment type="caution">
    <text evidence="8">The sequence shown here is derived from an EMBL/GenBank/DDBJ whole genome shotgun (WGS) entry which is preliminary data.</text>
</comment>
<proteinExistence type="predicted"/>
<feature type="transmembrane region" description="Helical" evidence="6">
    <location>
        <begin position="342"/>
        <end position="363"/>
    </location>
</feature>
<gene>
    <name evidence="8" type="ORF">OB959_12535</name>
</gene>
<dbReference type="InterPro" id="IPR011701">
    <property type="entry name" value="MFS"/>
</dbReference>
<feature type="transmembrane region" description="Helical" evidence="6">
    <location>
        <begin position="94"/>
        <end position="116"/>
    </location>
</feature>
<feature type="transmembrane region" description="Helical" evidence="6">
    <location>
        <begin position="42"/>
        <end position="62"/>
    </location>
</feature>
<feature type="transmembrane region" description="Helical" evidence="6">
    <location>
        <begin position="158"/>
        <end position="178"/>
    </location>
</feature>
<dbReference type="InterPro" id="IPR020846">
    <property type="entry name" value="MFS_dom"/>
</dbReference>
<feature type="domain" description="Major facilitator superfamily (MFS) profile" evidence="7">
    <location>
        <begin position="4"/>
        <end position="394"/>
    </location>
</feature>
<evidence type="ECO:0000256" key="1">
    <source>
        <dbReference type="ARBA" id="ARBA00004141"/>
    </source>
</evidence>
<dbReference type="AlphaFoldDB" id="A0AAW7HXM4"/>
<evidence type="ECO:0000259" key="7">
    <source>
        <dbReference type="PROSITE" id="PS50850"/>
    </source>
</evidence>
<dbReference type="Proteomes" id="UP001168216">
    <property type="component" value="Unassembled WGS sequence"/>
</dbReference>
<protein>
    <submittedName>
        <fullName evidence="8">MdtL family multidrug efflux MFS transporter</fullName>
    </submittedName>
</protein>
<keyword evidence="4 6" id="KW-1133">Transmembrane helix</keyword>
<feature type="transmembrane region" description="Helical" evidence="6">
    <location>
        <begin position="69"/>
        <end position="88"/>
    </location>
</feature>
<evidence type="ECO:0000256" key="3">
    <source>
        <dbReference type="ARBA" id="ARBA00022692"/>
    </source>
</evidence>
<evidence type="ECO:0000256" key="6">
    <source>
        <dbReference type="SAM" id="Phobius"/>
    </source>
</evidence>
<dbReference type="NCBIfam" id="NF007782">
    <property type="entry name" value="PRK10473.1"/>
    <property type="match status" value="1"/>
</dbReference>
<feature type="transmembrane region" description="Helical" evidence="6">
    <location>
        <begin position="369"/>
        <end position="389"/>
    </location>
</feature>
<dbReference type="Gene3D" id="1.20.1720.10">
    <property type="entry name" value="Multidrug resistance protein D"/>
    <property type="match status" value="1"/>
</dbReference>
<dbReference type="PROSITE" id="PS00216">
    <property type="entry name" value="SUGAR_TRANSPORT_1"/>
    <property type="match status" value="1"/>
</dbReference>
<dbReference type="RefSeq" id="WP_290022124.1">
    <property type="nucleotide sequence ID" value="NZ_JAOPLV010000005.1"/>
</dbReference>
<organism evidence="8 9">
    <name type="scientific">Aeromonas bestiarum</name>
    <dbReference type="NCBI Taxonomy" id="105751"/>
    <lineage>
        <taxon>Bacteria</taxon>
        <taxon>Pseudomonadati</taxon>
        <taxon>Pseudomonadota</taxon>
        <taxon>Gammaproteobacteria</taxon>
        <taxon>Aeromonadales</taxon>
        <taxon>Aeromonadaceae</taxon>
        <taxon>Aeromonas</taxon>
    </lineage>
</organism>
<dbReference type="SUPFAM" id="SSF103473">
    <property type="entry name" value="MFS general substrate transporter"/>
    <property type="match status" value="1"/>
</dbReference>
<sequence>MRPYLVCCFLMITLYPVGIDLYLVALPQIGVALEASAAQLHTAFSAYLFGMAATVLAGGLLADRYGRKPVILGGALIFVLASLAAGSADSITAFLLGRIGQGIGAGTLYIMTFTVLRDVLAPARLAAVLSMINGVICVIPVLAPLLGYLILARFDWPAIFQAMALLGAVVALVTLLWLRETRPGEGRQTVSHSAERLGFLRTRQYLWMCGLTSTGMTCILTYVSTSPMILMTGMGLDTAGYAEIIMAMAAISMITSFLNPVLIRRWGKERVLAWAHGALGVALLLLLASRQEALLMALAHDGSSPLWALWLIRLGFAFVCIGFSASFGIAMGEALASCRHQIALASATLCIIQIASSALYIWLMGWLGLAPLLLLAYSLLLAVLLYLAFRIMVPVADQVPCDPQSVEKI</sequence>
<keyword evidence="2" id="KW-0813">Transport</keyword>
<accession>A0AAW7HXM4</accession>
<evidence type="ECO:0000313" key="9">
    <source>
        <dbReference type="Proteomes" id="UP001168216"/>
    </source>
</evidence>
<feature type="transmembrane region" description="Helical" evidence="6">
    <location>
        <begin position="271"/>
        <end position="288"/>
    </location>
</feature>
<keyword evidence="3 6" id="KW-0812">Transmembrane</keyword>
<evidence type="ECO:0000313" key="8">
    <source>
        <dbReference type="EMBL" id="MDM5140619.1"/>
    </source>
</evidence>
<feature type="transmembrane region" description="Helical" evidence="6">
    <location>
        <begin position="308"/>
        <end position="330"/>
    </location>
</feature>
<dbReference type="InterPro" id="IPR005829">
    <property type="entry name" value="Sugar_transporter_CS"/>
</dbReference>
<dbReference type="GO" id="GO:0016020">
    <property type="term" value="C:membrane"/>
    <property type="evidence" value="ECO:0007669"/>
    <property type="project" value="UniProtKB-SubCell"/>
</dbReference>
<evidence type="ECO:0000256" key="4">
    <source>
        <dbReference type="ARBA" id="ARBA00022989"/>
    </source>
</evidence>
<dbReference type="Pfam" id="PF07690">
    <property type="entry name" value="MFS_1"/>
    <property type="match status" value="1"/>
</dbReference>
<dbReference type="PROSITE" id="PS50850">
    <property type="entry name" value="MFS"/>
    <property type="match status" value="1"/>
</dbReference>
<dbReference type="PANTHER" id="PTHR42718">
    <property type="entry name" value="MAJOR FACILITATOR SUPERFAMILY MULTIDRUG TRANSPORTER MFSC"/>
    <property type="match status" value="1"/>
</dbReference>
<feature type="transmembrane region" description="Helical" evidence="6">
    <location>
        <begin position="128"/>
        <end position="152"/>
    </location>
</feature>
<dbReference type="InterPro" id="IPR036259">
    <property type="entry name" value="MFS_trans_sf"/>
</dbReference>
<evidence type="ECO:0000256" key="2">
    <source>
        <dbReference type="ARBA" id="ARBA00022448"/>
    </source>
</evidence>
<name>A0AAW7HXM4_9GAMM</name>